<dbReference type="OrthoDB" id="2017497at2759"/>
<dbReference type="Pfam" id="PF16670">
    <property type="entry name" value="PI-PLC-C1"/>
    <property type="match status" value="1"/>
</dbReference>
<evidence type="ECO:0000313" key="2">
    <source>
        <dbReference type="EMBL" id="TPX18283.1"/>
    </source>
</evidence>
<protein>
    <recommendedName>
        <fullName evidence="4">Calcium-dependent phosphoinositide phospholipase C</fullName>
    </recommendedName>
</protein>
<evidence type="ECO:0000256" key="1">
    <source>
        <dbReference type="SAM" id="SignalP"/>
    </source>
</evidence>
<proteinExistence type="predicted"/>
<feature type="signal peptide" evidence="1">
    <location>
        <begin position="1"/>
        <end position="24"/>
    </location>
</feature>
<dbReference type="Gene3D" id="3.20.20.190">
    <property type="entry name" value="Phosphatidylinositol (PI) phosphodiesterase"/>
    <property type="match status" value="1"/>
</dbReference>
<feature type="chain" id="PRO_5021347084" description="Calcium-dependent phosphoinositide phospholipase C" evidence="1">
    <location>
        <begin position="25"/>
        <end position="405"/>
    </location>
</feature>
<dbReference type="GeneID" id="41970239"/>
<name>A0A507BFL2_9PEZI</name>
<dbReference type="AlphaFoldDB" id="A0A507BFL2"/>
<dbReference type="GO" id="GO:0006629">
    <property type="term" value="P:lipid metabolic process"/>
    <property type="evidence" value="ECO:0007669"/>
    <property type="project" value="InterPro"/>
</dbReference>
<evidence type="ECO:0000313" key="3">
    <source>
        <dbReference type="Proteomes" id="UP000319257"/>
    </source>
</evidence>
<sequence>MSPRKIPEFLTVGLAVLVPGLTETVPTGAQVVDAKASCDFTKDGLKWSNALRMNQIQVVGTHNSYHLESPIKEKEAQAQLIKDPVQFYYSHPQLDIQLEYQHIRNLEIDIFADPDGGHYAKPLVKQWSGLPLPPQEVMNKPGVKVLHIADADVNTQCHTFIECLTIMKKWSEAHPKHVPIPIMIEFKSTDRTITAKGGVDAIPWNNTALLDDFDKEIRTVFSPSQLISPDSLRRGNLTLEKSVLKYGWPDLDSARGRFFFLMDQSPGPIRDAYTEGRPNLEGRAIFTNSVPGNSDCAFQKLNEPLGEDNLANIQKQVAAGYWVRTRSDVTYSNLLGNDTTAMREAAFKSGAQIFSTDFPVYGISSRFNVDYAVFLEGRKSARCNPVNAPESCKALELEPAEYVRN</sequence>
<dbReference type="STRING" id="1093900.A0A507BFL2"/>
<accession>A0A507BFL2</accession>
<reference evidence="2 3" key="1">
    <citation type="submission" date="2019-06" db="EMBL/GenBank/DDBJ databases">
        <title>Draft genome sequence of the filamentous fungus Phialemoniopsis curvata isolated from diesel fuel.</title>
        <authorList>
            <person name="Varaljay V.A."/>
            <person name="Lyon W.J."/>
            <person name="Crouch A.L."/>
            <person name="Drake C.E."/>
            <person name="Hollomon J.M."/>
            <person name="Nadeau L.J."/>
            <person name="Nunn H.S."/>
            <person name="Stevenson B.S."/>
            <person name="Bojanowski C.L."/>
            <person name="Crookes-Goodson W.J."/>
        </authorList>
    </citation>
    <scope>NUCLEOTIDE SEQUENCE [LARGE SCALE GENOMIC DNA]</scope>
    <source>
        <strain evidence="2 3">D216</strain>
    </source>
</reference>
<gene>
    <name evidence="2" type="ORF">E0L32_002792</name>
</gene>
<organism evidence="2 3">
    <name type="scientific">Thyridium curvatum</name>
    <dbReference type="NCBI Taxonomy" id="1093900"/>
    <lineage>
        <taxon>Eukaryota</taxon>
        <taxon>Fungi</taxon>
        <taxon>Dikarya</taxon>
        <taxon>Ascomycota</taxon>
        <taxon>Pezizomycotina</taxon>
        <taxon>Sordariomycetes</taxon>
        <taxon>Sordariomycetidae</taxon>
        <taxon>Thyridiales</taxon>
        <taxon>Thyridiaceae</taxon>
        <taxon>Thyridium</taxon>
    </lineage>
</organism>
<dbReference type="InterPro" id="IPR017946">
    <property type="entry name" value="PLC-like_Pdiesterase_TIM-brl"/>
</dbReference>
<keyword evidence="3" id="KW-1185">Reference proteome</keyword>
<dbReference type="RefSeq" id="XP_030999994.1">
    <property type="nucleotide sequence ID" value="XM_031137021.1"/>
</dbReference>
<keyword evidence="1" id="KW-0732">Signal</keyword>
<dbReference type="EMBL" id="SKBQ01000011">
    <property type="protein sequence ID" value="TPX18283.1"/>
    <property type="molecule type" value="Genomic_DNA"/>
</dbReference>
<dbReference type="CDD" id="cd08589">
    <property type="entry name" value="PI-PLCc_SaPLC1_like"/>
    <property type="match status" value="1"/>
</dbReference>
<dbReference type="SUPFAM" id="SSF51695">
    <property type="entry name" value="PLC-like phosphodiesterases"/>
    <property type="match status" value="1"/>
</dbReference>
<evidence type="ECO:0008006" key="4">
    <source>
        <dbReference type="Google" id="ProtNLM"/>
    </source>
</evidence>
<dbReference type="Proteomes" id="UP000319257">
    <property type="component" value="Unassembled WGS sequence"/>
</dbReference>
<dbReference type="InterPro" id="IPR032075">
    <property type="entry name" value="PI-PLC-C1"/>
</dbReference>
<dbReference type="InParanoid" id="A0A507BFL2"/>
<dbReference type="GO" id="GO:0008081">
    <property type="term" value="F:phosphoric diester hydrolase activity"/>
    <property type="evidence" value="ECO:0007669"/>
    <property type="project" value="InterPro"/>
</dbReference>
<comment type="caution">
    <text evidence="2">The sequence shown here is derived from an EMBL/GenBank/DDBJ whole genome shotgun (WGS) entry which is preliminary data.</text>
</comment>